<dbReference type="InterPro" id="IPR001129">
    <property type="entry name" value="Membr-assoc_MAPEG"/>
</dbReference>
<keyword evidence="3" id="KW-0808">Transferase</keyword>
<keyword evidence="13" id="KW-0449">Lipoprotein</keyword>
<evidence type="ECO:0000256" key="13">
    <source>
        <dbReference type="ARBA" id="ARBA00023288"/>
    </source>
</evidence>
<dbReference type="EC" id="4.4.1.20" evidence="16"/>
<name>A0A0P5UJQ1_9CRUS</name>
<dbReference type="FunFam" id="1.20.120.550:FF:000004">
    <property type="entry name" value="Microsomal glutathione S-transferase 3"/>
    <property type="match status" value="1"/>
</dbReference>
<dbReference type="GO" id="GO:0006629">
    <property type="term" value="P:lipid metabolic process"/>
    <property type="evidence" value="ECO:0007669"/>
    <property type="project" value="UniProtKB-KW"/>
</dbReference>
<keyword evidence="24" id="KW-1185">Reference proteome</keyword>
<evidence type="ECO:0000256" key="20">
    <source>
        <dbReference type="ARBA" id="ARBA00069748"/>
    </source>
</evidence>
<evidence type="ECO:0000256" key="10">
    <source>
        <dbReference type="ARBA" id="ARBA00023136"/>
    </source>
</evidence>
<dbReference type="InterPro" id="IPR023352">
    <property type="entry name" value="MAPEG-like_dom_sf"/>
</dbReference>
<keyword evidence="5" id="KW-1000">Mitochondrion outer membrane</keyword>
<dbReference type="GO" id="GO:0004602">
    <property type="term" value="F:glutathione peroxidase activity"/>
    <property type="evidence" value="ECO:0007669"/>
    <property type="project" value="TreeGrafter"/>
</dbReference>
<proteinExistence type="inferred from homology"/>
<evidence type="ECO:0000256" key="5">
    <source>
        <dbReference type="ARBA" id="ARBA00022787"/>
    </source>
</evidence>
<dbReference type="Proteomes" id="UP000076858">
    <property type="component" value="Unassembled WGS sequence"/>
</dbReference>
<dbReference type="AlphaFoldDB" id="A0A0P5UJQ1"/>
<evidence type="ECO:0000256" key="22">
    <source>
        <dbReference type="ARBA" id="ARBA00076908"/>
    </source>
</evidence>
<accession>A0A0P5UJQ1</accession>
<evidence type="ECO:0000256" key="14">
    <source>
        <dbReference type="ARBA" id="ARBA00037884"/>
    </source>
</evidence>
<keyword evidence="6" id="KW-1133">Transmembrane helix</keyword>
<evidence type="ECO:0000256" key="2">
    <source>
        <dbReference type="ARBA" id="ARBA00010459"/>
    </source>
</evidence>
<evidence type="ECO:0000256" key="19">
    <source>
        <dbReference type="ARBA" id="ARBA00051411"/>
    </source>
</evidence>
<comment type="catalytic activity">
    <reaction evidence="19">
        <text>15-deoxy-Delta(12,14)-prostaglandin J2 + glutathione = 15-deoxy-Delta(12,14)-prostaglandin J2-S-(R)-glutathione</text>
        <dbReference type="Rhea" id="RHEA:75963"/>
        <dbReference type="ChEBI" id="CHEBI:57925"/>
        <dbReference type="ChEBI" id="CHEBI:85236"/>
        <dbReference type="ChEBI" id="CHEBI:194498"/>
    </reaction>
    <physiologicalReaction direction="left-to-right" evidence="19">
        <dbReference type="Rhea" id="RHEA:75964"/>
    </physiologicalReaction>
</comment>
<evidence type="ECO:0000256" key="16">
    <source>
        <dbReference type="ARBA" id="ARBA00039056"/>
    </source>
</evidence>
<dbReference type="GO" id="GO:0006691">
    <property type="term" value="P:leukotriene metabolic process"/>
    <property type="evidence" value="ECO:0007669"/>
    <property type="project" value="UniProtKB-ARBA"/>
</dbReference>
<keyword evidence="8" id="KW-0443">Lipid metabolism</keyword>
<dbReference type="GO" id="GO:0005783">
    <property type="term" value="C:endoplasmic reticulum"/>
    <property type="evidence" value="ECO:0007669"/>
    <property type="project" value="TreeGrafter"/>
</dbReference>
<evidence type="ECO:0000256" key="3">
    <source>
        <dbReference type="ARBA" id="ARBA00022679"/>
    </source>
</evidence>
<evidence type="ECO:0000256" key="12">
    <source>
        <dbReference type="ARBA" id="ARBA00023239"/>
    </source>
</evidence>
<evidence type="ECO:0000256" key="8">
    <source>
        <dbReference type="ARBA" id="ARBA00023098"/>
    </source>
</evidence>
<evidence type="ECO:0000256" key="4">
    <source>
        <dbReference type="ARBA" id="ARBA00022692"/>
    </source>
</evidence>
<dbReference type="STRING" id="35525.A0A0P5UJQ1"/>
<evidence type="ECO:0000256" key="6">
    <source>
        <dbReference type="ARBA" id="ARBA00022989"/>
    </source>
</evidence>
<comment type="similarity">
    <text evidence="2">Belongs to the MAPEG family.</text>
</comment>
<gene>
    <name evidence="23" type="ORF">APZ42_015833</name>
</gene>
<evidence type="ECO:0000256" key="7">
    <source>
        <dbReference type="ARBA" id="ARBA00023002"/>
    </source>
</evidence>
<evidence type="ECO:0000313" key="24">
    <source>
        <dbReference type="Proteomes" id="UP000076858"/>
    </source>
</evidence>
<comment type="pathway">
    <text evidence="14">Lipid metabolism; leukotriene C4 biosynthesis.</text>
</comment>
<sequence>MVVFSRFTALASGTTTVVEIPSDYGYVVLTGIASACLLTWQSIQVGQMRKKFGIHYPTMYSQETSGNGQLFNCYQRAHQNTLESYPVFLMLLFTGGLQYPIPSALGGAVWIAGKVAYSQGYYTGDPKNRMRGSFGYLGLFVLLGSSSLFGAKLLGWY</sequence>
<comment type="caution">
    <text evidence="23">The sequence shown here is derived from an EMBL/GenBank/DDBJ whole genome shotgun (WGS) entry which is preliminary data.</text>
</comment>
<comment type="catalytic activity">
    <reaction evidence="17">
        <text>(5S)-hydroperoxy-(6E,8Z,11Z,14Z)-eicosatetraenoate + 2 glutathione = (5S)-hydroxy-(6E,8Z,11Z,14Z)-eicosatetraenoate + glutathione disulfide + H2O</text>
        <dbReference type="Rhea" id="RHEA:48620"/>
        <dbReference type="ChEBI" id="CHEBI:15377"/>
        <dbReference type="ChEBI" id="CHEBI:57450"/>
        <dbReference type="ChEBI" id="CHEBI:57925"/>
        <dbReference type="ChEBI" id="CHEBI:58297"/>
        <dbReference type="ChEBI" id="CHEBI:90632"/>
    </reaction>
    <physiologicalReaction direction="left-to-right" evidence="17">
        <dbReference type="Rhea" id="RHEA:48621"/>
    </physiologicalReaction>
</comment>
<comment type="pathway">
    <text evidence="15">Lipid metabolism; arachidonate metabolism.</text>
</comment>
<reference evidence="23 24" key="1">
    <citation type="submission" date="2016-03" db="EMBL/GenBank/DDBJ databases">
        <title>EvidentialGene: Evidence-directed Construction of Genes on Genomes.</title>
        <authorList>
            <person name="Gilbert D.G."/>
            <person name="Choi J.-H."/>
            <person name="Mockaitis K."/>
            <person name="Colbourne J."/>
            <person name="Pfrender M."/>
        </authorList>
    </citation>
    <scope>NUCLEOTIDE SEQUENCE [LARGE SCALE GENOMIC DNA]</scope>
    <source>
        <strain evidence="23 24">Xinb3</strain>
        <tissue evidence="23">Complete organism</tissue>
    </source>
</reference>
<dbReference type="OrthoDB" id="410651at2759"/>
<dbReference type="Pfam" id="PF01124">
    <property type="entry name" value="MAPEG"/>
    <property type="match status" value="1"/>
</dbReference>
<dbReference type="Gene3D" id="1.20.120.550">
    <property type="entry name" value="Membrane associated eicosanoid/glutathione metabolism-like domain"/>
    <property type="match status" value="1"/>
</dbReference>
<dbReference type="PANTHER" id="PTHR10250">
    <property type="entry name" value="MICROSOMAL GLUTATHIONE S-TRANSFERASE"/>
    <property type="match status" value="1"/>
</dbReference>
<keyword evidence="11" id="KW-0564">Palmitate</keyword>
<dbReference type="GO" id="GO:0005635">
    <property type="term" value="C:nuclear envelope"/>
    <property type="evidence" value="ECO:0007669"/>
    <property type="project" value="TreeGrafter"/>
</dbReference>
<protein>
    <recommendedName>
        <fullName evidence="20">Glutathione S-transferase 3, mitochondrial</fullName>
        <ecNumber evidence="16">4.4.1.20</ecNumber>
    </recommendedName>
    <alternativeName>
        <fullName evidence="21">Glutathione peroxidase MGST3</fullName>
    </alternativeName>
    <alternativeName>
        <fullName evidence="22">LTC4 synthase MGST3</fullName>
    </alternativeName>
</protein>
<keyword evidence="7" id="KW-0560">Oxidoreductase</keyword>
<evidence type="ECO:0000256" key="15">
    <source>
        <dbReference type="ARBA" id="ARBA00037916"/>
    </source>
</evidence>
<evidence type="ECO:0000256" key="1">
    <source>
        <dbReference type="ARBA" id="ARBA00004374"/>
    </source>
</evidence>
<keyword evidence="12" id="KW-0456">Lyase</keyword>
<evidence type="ECO:0000256" key="11">
    <source>
        <dbReference type="ARBA" id="ARBA00023139"/>
    </source>
</evidence>
<evidence type="ECO:0000313" key="23">
    <source>
        <dbReference type="EMBL" id="KZS17875.1"/>
    </source>
</evidence>
<evidence type="ECO:0000256" key="17">
    <source>
        <dbReference type="ARBA" id="ARBA00043664"/>
    </source>
</evidence>
<dbReference type="EMBL" id="LRGB01000568">
    <property type="protein sequence ID" value="KZS17875.1"/>
    <property type="molecule type" value="Genomic_DNA"/>
</dbReference>
<comment type="subcellular location">
    <subcellularLocation>
        <location evidence="1">Mitochondrion outer membrane</location>
        <topology evidence="1">Multi-pass membrane protein</topology>
    </subcellularLocation>
</comment>
<dbReference type="GO" id="GO:0005741">
    <property type="term" value="C:mitochondrial outer membrane"/>
    <property type="evidence" value="ECO:0007669"/>
    <property type="project" value="UniProtKB-SubCell"/>
</dbReference>
<dbReference type="InterPro" id="IPR050997">
    <property type="entry name" value="MAPEG"/>
</dbReference>
<keyword evidence="4" id="KW-0812">Transmembrane</keyword>
<comment type="catalytic activity">
    <reaction evidence="18">
        <text>leukotriene C4 = leukotriene A4 + glutathione</text>
        <dbReference type="Rhea" id="RHEA:17617"/>
        <dbReference type="ChEBI" id="CHEBI:57463"/>
        <dbReference type="ChEBI" id="CHEBI:57925"/>
        <dbReference type="ChEBI" id="CHEBI:57973"/>
        <dbReference type="EC" id="4.4.1.20"/>
    </reaction>
    <physiologicalReaction direction="right-to-left" evidence="18">
        <dbReference type="Rhea" id="RHEA:17619"/>
    </physiologicalReaction>
</comment>
<evidence type="ECO:0000256" key="9">
    <source>
        <dbReference type="ARBA" id="ARBA00023128"/>
    </source>
</evidence>
<dbReference type="SUPFAM" id="SSF161084">
    <property type="entry name" value="MAPEG domain-like"/>
    <property type="match status" value="1"/>
</dbReference>
<evidence type="ECO:0000256" key="21">
    <source>
        <dbReference type="ARBA" id="ARBA00075145"/>
    </source>
</evidence>
<organism evidence="23 24">
    <name type="scientific">Daphnia magna</name>
    <dbReference type="NCBI Taxonomy" id="35525"/>
    <lineage>
        <taxon>Eukaryota</taxon>
        <taxon>Metazoa</taxon>
        <taxon>Ecdysozoa</taxon>
        <taxon>Arthropoda</taxon>
        <taxon>Crustacea</taxon>
        <taxon>Branchiopoda</taxon>
        <taxon>Diplostraca</taxon>
        <taxon>Cladocera</taxon>
        <taxon>Anomopoda</taxon>
        <taxon>Daphniidae</taxon>
        <taxon>Daphnia</taxon>
    </lineage>
</organism>
<keyword evidence="9" id="KW-0496">Mitochondrion</keyword>
<evidence type="ECO:0000256" key="18">
    <source>
        <dbReference type="ARBA" id="ARBA00049298"/>
    </source>
</evidence>
<dbReference type="GO" id="GO:0004364">
    <property type="term" value="F:glutathione transferase activity"/>
    <property type="evidence" value="ECO:0007669"/>
    <property type="project" value="TreeGrafter"/>
</dbReference>
<dbReference type="GO" id="GO:0004464">
    <property type="term" value="F:leukotriene-C4 synthase activity"/>
    <property type="evidence" value="ECO:0007669"/>
    <property type="project" value="UniProtKB-EC"/>
</dbReference>
<dbReference type="PANTHER" id="PTHR10250:SF26">
    <property type="entry name" value="GLUTATHIONE S-TRANSFERASE 3, MITOCHONDRIAL"/>
    <property type="match status" value="1"/>
</dbReference>
<keyword evidence="10" id="KW-0472">Membrane</keyword>